<feature type="transmembrane region" description="Helical" evidence="8">
    <location>
        <begin position="154"/>
        <end position="173"/>
    </location>
</feature>
<organism evidence="9 10">
    <name type="scientific">Coemansia spiralis</name>
    <dbReference type="NCBI Taxonomy" id="417178"/>
    <lineage>
        <taxon>Eukaryota</taxon>
        <taxon>Fungi</taxon>
        <taxon>Fungi incertae sedis</taxon>
        <taxon>Zoopagomycota</taxon>
        <taxon>Kickxellomycotina</taxon>
        <taxon>Kickxellomycetes</taxon>
        <taxon>Kickxellales</taxon>
        <taxon>Kickxellaceae</taxon>
        <taxon>Coemansia</taxon>
    </lineage>
</organism>
<evidence type="ECO:0000256" key="1">
    <source>
        <dbReference type="ARBA" id="ARBA00004651"/>
    </source>
</evidence>
<feature type="transmembrane region" description="Helical" evidence="8">
    <location>
        <begin position="249"/>
        <end position="271"/>
    </location>
</feature>
<reference evidence="9" key="1">
    <citation type="submission" date="2022-07" db="EMBL/GenBank/DDBJ databases">
        <title>Phylogenomic reconstructions and comparative analyses of Kickxellomycotina fungi.</title>
        <authorList>
            <person name="Reynolds N.K."/>
            <person name="Stajich J.E."/>
            <person name="Barry K."/>
            <person name="Grigoriev I.V."/>
            <person name="Crous P."/>
            <person name="Smith M.E."/>
        </authorList>
    </citation>
    <scope>NUCLEOTIDE SEQUENCE</scope>
    <source>
        <strain evidence="9">NRRL 3115</strain>
    </source>
</reference>
<dbReference type="Proteomes" id="UP001151518">
    <property type="component" value="Unassembled WGS sequence"/>
</dbReference>
<keyword evidence="7 8" id="KW-0472">Membrane</keyword>
<evidence type="ECO:0000313" key="9">
    <source>
        <dbReference type="EMBL" id="KAJ2673818.1"/>
    </source>
</evidence>
<proteinExistence type="inferred from homology"/>
<comment type="caution">
    <text evidence="9">The sequence shown here is derived from an EMBL/GenBank/DDBJ whole genome shotgun (WGS) entry which is preliminary data.</text>
</comment>
<dbReference type="PANTHER" id="PTHR31686:SF3">
    <property type="entry name" value="ACID TRANSPORT PROTEIN, PUTATIVE (AFU_ORTHOLOGUE AFUA_4G09410)-RELATED"/>
    <property type="match status" value="1"/>
</dbReference>
<evidence type="ECO:0000256" key="7">
    <source>
        <dbReference type="ARBA" id="ARBA00023136"/>
    </source>
</evidence>
<keyword evidence="5 8" id="KW-0812">Transmembrane</keyword>
<keyword evidence="4" id="KW-1003">Cell membrane</keyword>
<evidence type="ECO:0000256" key="4">
    <source>
        <dbReference type="ARBA" id="ARBA00022475"/>
    </source>
</evidence>
<protein>
    <submittedName>
        <fullName evidence="9">Plasma membrane sulfite pump involved in sulfite metabolism</fullName>
    </submittedName>
</protein>
<dbReference type="PANTHER" id="PTHR31686">
    <property type="match status" value="1"/>
</dbReference>
<feature type="transmembrane region" description="Helical" evidence="8">
    <location>
        <begin position="278"/>
        <end position="298"/>
    </location>
</feature>
<feature type="transmembrane region" description="Helical" evidence="8">
    <location>
        <begin position="127"/>
        <end position="147"/>
    </location>
</feature>
<accession>A0A9W8G5D2</accession>
<dbReference type="EMBL" id="JANBTW010000063">
    <property type="protein sequence ID" value="KAJ2673818.1"/>
    <property type="molecule type" value="Genomic_DNA"/>
</dbReference>
<dbReference type="GO" id="GO:0005886">
    <property type="term" value="C:plasma membrane"/>
    <property type="evidence" value="ECO:0007669"/>
    <property type="project" value="UniProtKB-SubCell"/>
</dbReference>
<dbReference type="InterPro" id="IPR051629">
    <property type="entry name" value="Sulfite_efflux_TDT"/>
</dbReference>
<comment type="subcellular location">
    <subcellularLocation>
        <location evidence="1">Cell membrane</location>
        <topology evidence="1">Multi-pass membrane protein</topology>
    </subcellularLocation>
</comment>
<evidence type="ECO:0000256" key="6">
    <source>
        <dbReference type="ARBA" id="ARBA00022989"/>
    </source>
</evidence>
<sequence length="342" mass="37350">MSSVTIIEIPTKPQQSQPSVRCRSTKSFFSHVGQSPDLQWFTPKWFTLSMGTGVLASTVSQLPHHSFRTLGLVLFYTNVALLSLLIIFQMLQLCIHPGVVTQSKDLVYYGAVPLAMSTVVWDGPLGYVLWVVAVAMAWMAMLMFVYLASRQFDFTVSWLFLIAPLAACASAGSTIQDYPTVTMSYILLGAGAPLTFIILVLHVQTLVAHPQAYNPQLNIMPLGPVGQIGVAAISLGHNKQSKERAQLGLMVWGCCCFWAIHGFCSITSIMLQGGKRKWPGWALVFPIGVFTTLTIELGEVLGEDFFRFTGIGLVAVLFCLWLVNIGCAMADAWTGAISSFPS</sequence>
<dbReference type="InterPro" id="IPR004695">
    <property type="entry name" value="SLAC1/Mae1/Ssu1/TehA"/>
</dbReference>
<evidence type="ECO:0000256" key="5">
    <source>
        <dbReference type="ARBA" id="ARBA00022692"/>
    </source>
</evidence>
<keyword evidence="6 8" id="KW-1133">Transmembrane helix</keyword>
<gene>
    <name evidence="9" type="primary">SSU1_2</name>
    <name evidence="9" type="ORF">GGI25_004565</name>
</gene>
<feature type="transmembrane region" description="Helical" evidence="8">
    <location>
        <begin position="310"/>
        <end position="333"/>
    </location>
</feature>
<name>A0A9W8G5D2_9FUNG</name>
<dbReference type="InterPro" id="IPR038665">
    <property type="entry name" value="Voltage-dep_anion_channel_sf"/>
</dbReference>
<dbReference type="OrthoDB" id="1099at2759"/>
<evidence type="ECO:0000256" key="3">
    <source>
        <dbReference type="ARBA" id="ARBA00022448"/>
    </source>
</evidence>
<dbReference type="GO" id="GO:0000319">
    <property type="term" value="F:sulfite transmembrane transporter activity"/>
    <property type="evidence" value="ECO:0007669"/>
    <property type="project" value="TreeGrafter"/>
</dbReference>
<feature type="transmembrane region" description="Helical" evidence="8">
    <location>
        <begin position="185"/>
        <end position="207"/>
    </location>
</feature>
<evidence type="ECO:0000313" key="10">
    <source>
        <dbReference type="Proteomes" id="UP001151518"/>
    </source>
</evidence>
<evidence type="ECO:0000256" key="8">
    <source>
        <dbReference type="SAM" id="Phobius"/>
    </source>
</evidence>
<dbReference type="Pfam" id="PF03595">
    <property type="entry name" value="SLAC1"/>
    <property type="match status" value="1"/>
</dbReference>
<feature type="transmembrane region" description="Helical" evidence="8">
    <location>
        <begin position="73"/>
        <end position="94"/>
    </location>
</feature>
<dbReference type="Gene3D" id="1.50.10.150">
    <property type="entry name" value="Voltage-dependent anion channel"/>
    <property type="match status" value="1"/>
</dbReference>
<evidence type="ECO:0000256" key="2">
    <source>
        <dbReference type="ARBA" id="ARBA00008566"/>
    </source>
</evidence>
<dbReference type="AlphaFoldDB" id="A0A9W8G5D2"/>
<comment type="similarity">
    <text evidence="2">Belongs to the tellurite-resistance/dicarboxylate transporter (TDT) family.</text>
</comment>
<keyword evidence="3" id="KW-0813">Transport</keyword>